<keyword evidence="2" id="KW-1185">Reference proteome</keyword>
<evidence type="ECO:0000313" key="1">
    <source>
        <dbReference type="EMBL" id="GBN36911.1"/>
    </source>
</evidence>
<organism evidence="1 2">
    <name type="scientific">Araneus ventricosus</name>
    <name type="common">Orbweaver spider</name>
    <name type="synonym">Epeira ventricosa</name>
    <dbReference type="NCBI Taxonomy" id="182803"/>
    <lineage>
        <taxon>Eukaryota</taxon>
        <taxon>Metazoa</taxon>
        <taxon>Ecdysozoa</taxon>
        <taxon>Arthropoda</taxon>
        <taxon>Chelicerata</taxon>
        <taxon>Arachnida</taxon>
        <taxon>Araneae</taxon>
        <taxon>Araneomorphae</taxon>
        <taxon>Entelegynae</taxon>
        <taxon>Araneoidea</taxon>
        <taxon>Araneidae</taxon>
        <taxon>Araneus</taxon>
    </lineage>
</organism>
<dbReference type="Proteomes" id="UP000499080">
    <property type="component" value="Unassembled WGS sequence"/>
</dbReference>
<name>A0A4Y2NCB0_ARAVE</name>
<dbReference type="EMBL" id="BGPR01127303">
    <property type="protein sequence ID" value="GBN36911.1"/>
    <property type="molecule type" value="Genomic_DNA"/>
</dbReference>
<dbReference type="AlphaFoldDB" id="A0A4Y2NCB0"/>
<proteinExistence type="predicted"/>
<comment type="caution">
    <text evidence="1">The sequence shown here is derived from an EMBL/GenBank/DDBJ whole genome shotgun (WGS) entry which is preliminary data.</text>
</comment>
<sequence length="127" mass="13740">MTECIFFQLWMDDGLLGRLGQAVVQTADITAGALVPILLPPTEDGTARARTSPHPTVREACANLEAVATENPRTEIRGSPPRDTFYPMRSAKESSPLRSIYTPGRPEISWTGERLISDGASCTSVPP</sequence>
<protein>
    <submittedName>
        <fullName evidence="1">Uncharacterized protein</fullName>
    </submittedName>
</protein>
<gene>
    <name evidence="1" type="ORF">AVEN_103117_1</name>
</gene>
<reference evidence="1 2" key="1">
    <citation type="journal article" date="2019" name="Sci. Rep.">
        <title>Orb-weaving spider Araneus ventricosus genome elucidates the spidroin gene catalogue.</title>
        <authorList>
            <person name="Kono N."/>
            <person name="Nakamura H."/>
            <person name="Ohtoshi R."/>
            <person name="Moran D.A.P."/>
            <person name="Shinohara A."/>
            <person name="Yoshida Y."/>
            <person name="Fujiwara M."/>
            <person name="Mori M."/>
            <person name="Tomita M."/>
            <person name="Arakawa K."/>
        </authorList>
    </citation>
    <scope>NUCLEOTIDE SEQUENCE [LARGE SCALE GENOMIC DNA]</scope>
</reference>
<accession>A0A4Y2NCB0</accession>
<evidence type="ECO:0000313" key="2">
    <source>
        <dbReference type="Proteomes" id="UP000499080"/>
    </source>
</evidence>